<name>A0A4C1WYN9_EUMVA</name>
<dbReference type="EMBL" id="BGZK01000696">
    <property type="protein sequence ID" value="GBP56588.1"/>
    <property type="molecule type" value="Genomic_DNA"/>
</dbReference>
<dbReference type="AlphaFoldDB" id="A0A4C1WYN9"/>
<accession>A0A4C1WYN9</accession>
<protein>
    <submittedName>
        <fullName evidence="1">Uncharacterized protein</fullName>
    </submittedName>
</protein>
<evidence type="ECO:0000313" key="2">
    <source>
        <dbReference type="Proteomes" id="UP000299102"/>
    </source>
</evidence>
<sequence length="169" mass="18316">MLRSAGHASCEILNYVARLIPPTAAAMWPRCLTANPPSERMGCLSSIIGDDPPASCKDFHLPVARCVRAPVRDICAFVMHAHLFCTHIDETGERDARTVGKRRNETPERSIGTFAIRFSDRSGTVSLFAVSKCVLSRVDSLGGDGSVVESVDLGPKTTGFNTQQAQIDR</sequence>
<keyword evidence="2" id="KW-1185">Reference proteome</keyword>
<reference evidence="1 2" key="1">
    <citation type="journal article" date="2019" name="Commun. Biol.">
        <title>The bagworm genome reveals a unique fibroin gene that provides high tensile strength.</title>
        <authorList>
            <person name="Kono N."/>
            <person name="Nakamura H."/>
            <person name="Ohtoshi R."/>
            <person name="Tomita M."/>
            <person name="Numata K."/>
            <person name="Arakawa K."/>
        </authorList>
    </citation>
    <scope>NUCLEOTIDE SEQUENCE [LARGE SCALE GENOMIC DNA]</scope>
</reference>
<evidence type="ECO:0000313" key="1">
    <source>
        <dbReference type="EMBL" id="GBP56588.1"/>
    </source>
</evidence>
<dbReference type="Proteomes" id="UP000299102">
    <property type="component" value="Unassembled WGS sequence"/>
</dbReference>
<proteinExistence type="predicted"/>
<gene>
    <name evidence="1" type="ORF">EVAR_80351_1</name>
</gene>
<comment type="caution">
    <text evidence="1">The sequence shown here is derived from an EMBL/GenBank/DDBJ whole genome shotgun (WGS) entry which is preliminary data.</text>
</comment>
<organism evidence="1 2">
    <name type="scientific">Eumeta variegata</name>
    <name type="common">Bagworm moth</name>
    <name type="synonym">Eumeta japonica</name>
    <dbReference type="NCBI Taxonomy" id="151549"/>
    <lineage>
        <taxon>Eukaryota</taxon>
        <taxon>Metazoa</taxon>
        <taxon>Ecdysozoa</taxon>
        <taxon>Arthropoda</taxon>
        <taxon>Hexapoda</taxon>
        <taxon>Insecta</taxon>
        <taxon>Pterygota</taxon>
        <taxon>Neoptera</taxon>
        <taxon>Endopterygota</taxon>
        <taxon>Lepidoptera</taxon>
        <taxon>Glossata</taxon>
        <taxon>Ditrysia</taxon>
        <taxon>Tineoidea</taxon>
        <taxon>Psychidae</taxon>
        <taxon>Oiketicinae</taxon>
        <taxon>Eumeta</taxon>
    </lineage>
</organism>